<evidence type="ECO:0000256" key="1">
    <source>
        <dbReference type="SAM" id="MobiDB-lite"/>
    </source>
</evidence>
<dbReference type="RefSeq" id="XP_045554655.1">
    <property type="nucleotide sequence ID" value="XM_045698699.1"/>
</dbReference>
<dbReference type="GeneID" id="106561313"/>
<sequence length="108" mass="11821">MSTEQLESYVNSQFDDLYRLVRLEEKRTIHLVDLKEAFLTAAAAENIAEITVHTKQLQEEIACITQQLGQLDKAGAQPGAAIAALVQGGAPGPSPRPAQRRIEARPRT</sequence>
<dbReference type="Proteomes" id="UP001652741">
    <property type="component" value="Chromosome ssa17"/>
</dbReference>
<protein>
    <submittedName>
        <fullName evidence="3">Uncharacterized protein isoform X1</fullName>
    </submittedName>
</protein>
<feature type="region of interest" description="Disordered" evidence="1">
    <location>
        <begin position="86"/>
        <end position="108"/>
    </location>
</feature>
<gene>
    <name evidence="3" type="primary">LOC106561313</name>
</gene>
<accession>A0ABM3D783</accession>
<evidence type="ECO:0000313" key="3">
    <source>
        <dbReference type="RefSeq" id="XP_045554655.1"/>
    </source>
</evidence>
<keyword evidence="2" id="KW-1185">Reference proteome</keyword>
<proteinExistence type="predicted"/>
<name>A0ABM3D783_SALSA</name>
<evidence type="ECO:0000313" key="2">
    <source>
        <dbReference type="Proteomes" id="UP001652741"/>
    </source>
</evidence>
<organism evidence="2 3">
    <name type="scientific">Salmo salar</name>
    <name type="common">Atlantic salmon</name>
    <dbReference type="NCBI Taxonomy" id="8030"/>
    <lineage>
        <taxon>Eukaryota</taxon>
        <taxon>Metazoa</taxon>
        <taxon>Chordata</taxon>
        <taxon>Craniata</taxon>
        <taxon>Vertebrata</taxon>
        <taxon>Euteleostomi</taxon>
        <taxon>Actinopterygii</taxon>
        <taxon>Neopterygii</taxon>
        <taxon>Teleostei</taxon>
        <taxon>Protacanthopterygii</taxon>
        <taxon>Salmoniformes</taxon>
        <taxon>Salmonidae</taxon>
        <taxon>Salmoninae</taxon>
        <taxon>Salmo</taxon>
    </lineage>
</organism>
<reference evidence="3" key="1">
    <citation type="submission" date="2025-08" db="UniProtKB">
        <authorList>
            <consortium name="RefSeq"/>
        </authorList>
    </citation>
    <scope>IDENTIFICATION</scope>
</reference>